<sequence length="221" mass="25367">MKQMIQNKNSTMSSREIADLVGLRHDNVKRTIESLAKSEVIQLPQIEEVKNHRRQTVTAYRIGKRDSYVIVAQLSPAFTARLVDRWQELEEQAAQQQVAAHSRQVARLEAPQMTEAVKIVRQAAGKEIRPYHFSNEFDLVNRIALGETAKKFRASHGISQGESIRDYLSPCQIACVEHLQRLNTSLLDINMDFEQRKAKLNQVFLLRHKRALIAEIQEIEA</sequence>
<name>A0AAU6W2X7_9VIRU</name>
<accession>A0AAU6W2X7</accession>
<organism evidence="1">
    <name type="scientific">Pseudomonas phage Orimi01</name>
    <dbReference type="NCBI Taxonomy" id="3138541"/>
    <lineage>
        <taxon>Viruses</taxon>
    </lineage>
</organism>
<reference evidence="1" key="1">
    <citation type="journal article" date="2024" name="J. Gen. Virol.">
        <title>Novel phages of Pseudomonas syringae unveil numerous potential auxiliary metabolic genes.</title>
        <authorList>
            <person name="Feltin C."/>
            <person name="Garneau J.R."/>
            <person name="Morris C.E."/>
            <person name="Berard A."/>
            <person name="Torres-Barcelo C."/>
        </authorList>
    </citation>
    <scope>NUCLEOTIDE SEQUENCE</scope>
</reference>
<dbReference type="Pfam" id="PF09669">
    <property type="entry name" value="Phage_pRha"/>
    <property type="match status" value="1"/>
</dbReference>
<gene>
    <name evidence="1" type="ORF">Orimi01_00056</name>
</gene>
<protein>
    <submittedName>
        <fullName evidence="1">Uncharacterized protein</fullName>
    </submittedName>
</protein>
<dbReference type="InterPro" id="IPR014054">
    <property type="entry name" value="Phage_regulatory_Rha"/>
</dbReference>
<proteinExistence type="predicted"/>
<evidence type="ECO:0000313" key="1">
    <source>
        <dbReference type="EMBL" id="XAI70713.1"/>
    </source>
</evidence>
<dbReference type="EMBL" id="PP179326">
    <property type="protein sequence ID" value="XAI70713.1"/>
    <property type="molecule type" value="Genomic_DNA"/>
</dbReference>